<evidence type="ECO:0000256" key="6">
    <source>
        <dbReference type="SAM" id="SignalP"/>
    </source>
</evidence>
<dbReference type="RefSeq" id="WP_307285787.1">
    <property type="nucleotide sequence ID" value="NZ_JAUSVX010000029.1"/>
</dbReference>
<protein>
    <submittedName>
        <fullName evidence="8">Outer membrane immunogenic protein</fullName>
    </submittedName>
</protein>
<evidence type="ECO:0000313" key="8">
    <source>
        <dbReference type="EMBL" id="MDQ0475084.1"/>
    </source>
</evidence>
<gene>
    <name evidence="8" type="ORF">QO011_008126</name>
</gene>
<keyword evidence="2 6" id="KW-0732">Signal</keyword>
<dbReference type="InterPro" id="IPR051692">
    <property type="entry name" value="OMP-like"/>
</dbReference>
<keyword evidence="4" id="KW-0998">Cell outer membrane</keyword>
<dbReference type="EMBL" id="JAUSVX010000029">
    <property type="protein sequence ID" value="MDQ0475084.1"/>
    <property type="molecule type" value="Genomic_DNA"/>
</dbReference>
<organism evidence="8 9">
    <name type="scientific">Labrys wisconsinensis</name>
    <dbReference type="NCBI Taxonomy" id="425677"/>
    <lineage>
        <taxon>Bacteria</taxon>
        <taxon>Pseudomonadati</taxon>
        <taxon>Pseudomonadota</taxon>
        <taxon>Alphaproteobacteria</taxon>
        <taxon>Hyphomicrobiales</taxon>
        <taxon>Xanthobacteraceae</taxon>
        <taxon>Labrys</taxon>
    </lineage>
</organism>
<comment type="subcellular location">
    <subcellularLocation>
        <location evidence="1">Cell outer membrane</location>
    </subcellularLocation>
</comment>
<feature type="signal peptide" evidence="6">
    <location>
        <begin position="1"/>
        <end position="23"/>
    </location>
</feature>
<keyword evidence="3" id="KW-0472">Membrane</keyword>
<evidence type="ECO:0000259" key="7">
    <source>
        <dbReference type="Pfam" id="PF13505"/>
    </source>
</evidence>
<evidence type="ECO:0000256" key="2">
    <source>
        <dbReference type="ARBA" id="ARBA00022729"/>
    </source>
</evidence>
<dbReference type="Proteomes" id="UP001242480">
    <property type="component" value="Unassembled WGS sequence"/>
</dbReference>
<keyword evidence="9" id="KW-1185">Reference proteome</keyword>
<evidence type="ECO:0000256" key="3">
    <source>
        <dbReference type="ARBA" id="ARBA00023136"/>
    </source>
</evidence>
<evidence type="ECO:0000256" key="1">
    <source>
        <dbReference type="ARBA" id="ARBA00004442"/>
    </source>
</evidence>
<proteinExistence type="inferred from homology"/>
<evidence type="ECO:0000256" key="4">
    <source>
        <dbReference type="ARBA" id="ARBA00023237"/>
    </source>
</evidence>
<accession>A0ABU0JLB9</accession>
<dbReference type="SUPFAM" id="SSF56925">
    <property type="entry name" value="OMPA-like"/>
    <property type="match status" value="1"/>
</dbReference>
<feature type="chain" id="PRO_5047374985" evidence="6">
    <location>
        <begin position="24"/>
        <end position="247"/>
    </location>
</feature>
<evidence type="ECO:0000313" key="9">
    <source>
        <dbReference type="Proteomes" id="UP001242480"/>
    </source>
</evidence>
<dbReference type="PANTHER" id="PTHR34001">
    <property type="entry name" value="BLL7405 PROTEIN"/>
    <property type="match status" value="1"/>
</dbReference>
<feature type="domain" description="Outer membrane protein beta-barrel" evidence="7">
    <location>
        <begin position="11"/>
        <end position="231"/>
    </location>
</feature>
<dbReference type="PANTHER" id="PTHR34001:SF3">
    <property type="entry name" value="BLL7405 PROTEIN"/>
    <property type="match status" value="1"/>
</dbReference>
<dbReference type="InterPro" id="IPR011250">
    <property type="entry name" value="OMP/PagP_B-barrel"/>
</dbReference>
<evidence type="ECO:0000256" key="5">
    <source>
        <dbReference type="ARBA" id="ARBA00038306"/>
    </source>
</evidence>
<sequence>MTKVMRVLLAAAAVSVVSYPAFAADLSPAPVEPAAPAPVVLPFSWTGFYAGVNLGADFGDSKFKDRSFGNGAWNAAGDSFKPDRTGFTGGGQVGYNYQWDWVVLGAEADVGYLGGSAHKASSLNGNTVGSIDDGWYSTIRGRVGVAYDRFLVFGTGGVIFADQGAHVVDNTTGASLVTNKTDVQTGWTVGGGVEYALTDNWTVRGDFLYYDLGKKNVTGQLNGSSGTYGFSVNNTGELARLAVNYKF</sequence>
<comment type="caution">
    <text evidence="8">The sequence shown here is derived from an EMBL/GenBank/DDBJ whole genome shotgun (WGS) entry which is preliminary data.</text>
</comment>
<dbReference type="InterPro" id="IPR027385">
    <property type="entry name" value="Beta-barrel_OMP"/>
</dbReference>
<dbReference type="Pfam" id="PF13505">
    <property type="entry name" value="OMP_b-brl"/>
    <property type="match status" value="1"/>
</dbReference>
<dbReference type="Gene3D" id="2.40.160.20">
    <property type="match status" value="1"/>
</dbReference>
<name>A0ABU0JLB9_9HYPH</name>
<comment type="similarity">
    <text evidence="5">Belongs to the Omp25/RopB family.</text>
</comment>
<reference evidence="8 9" key="1">
    <citation type="submission" date="2023-07" db="EMBL/GenBank/DDBJ databases">
        <title>Genomic Encyclopedia of Type Strains, Phase IV (KMG-IV): sequencing the most valuable type-strain genomes for metagenomic binning, comparative biology and taxonomic classification.</title>
        <authorList>
            <person name="Goeker M."/>
        </authorList>
    </citation>
    <scope>NUCLEOTIDE SEQUENCE [LARGE SCALE GENOMIC DNA]</scope>
    <source>
        <strain evidence="8 9">DSM 19619</strain>
    </source>
</reference>